<dbReference type="InterPro" id="IPR044742">
    <property type="entry name" value="DEAD/DEAH_RhlB"/>
</dbReference>
<dbReference type="PROSITE" id="PS51194">
    <property type="entry name" value="HELICASE_CTER"/>
    <property type="match status" value="1"/>
</dbReference>
<dbReference type="InterPro" id="IPR027417">
    <property type="entry name" value="P-loop_NTPase"/>
</dbReference>
<dbReference type="Proteomes" id="UP000326837">
    <property type="component" value="Chromosome"/>
</dbReference>
<dbReference type="GO" id="GO:0016787">
    <property type="term" value="F:hydrolase activity"/>
    <property type="evidence" value="ECO:0007669"/>
    <property type="project" value="UniProtKB-KW"/>
</dbReference>
<protein>
    <submittedName>
        <fullName evidence="11">ATP-dependent RNA helicase RhlE</fullName>
    </submittedName>
</protein>
<feature type="short sequence motif" description="Q motif" evidence="6">
    <location>
        <begin position="6"/>
        <end position="34"/>
    </location>
</feature>
<keyword evidence="1" id="KW-0547">Nucleotide-binding</keyword>
<feature type="compositionally biased region" description="Low complexity" evidence="7">
    <location>
        <begin position="504"/>
        <end position="517"/>
    </location>
</feature>
<feature type="compositionally biased region" description="Gly residues" evidence="7">
    <location>
        <begin position="472"/>
        <end position="485"/>
    </location>
</feature>
<feature type="compositionally biased region" description="Basic and acidic residues" evidence="7">
    <location>
        <begin position="100"/>
        <end position="112"/>
    </location>
</feature>
<feature type="domain" description="Helicase C-terminal" evidence="9">
    <location>
        <begin position="287"/>
        <end position="430"/>
    </location>
</feature>
<feature type="compositionally biased region" description="Gly residues" evidence="7">
    <location>
        <begin position="494"/>
        <end position="503"/>
    </location>
</feature>
<dbReference type="SUPFAM" id="SSF52540">
    <property type="entry name" value="P-loop containing nucleoside triphosphate hydrolases"/>
    <property type="match status" value="2"/>
</dbReference>
<dbReference type="InterPro" id="IPR014001">
    <property type="entry name" value="Helicase_ATP-bd"/>
</dbReference>
<dbReference type="SMART" id="SM00490">
    <property type="entry name" value="HELICc"/>
    <property type="match status" value="1"/>
</dbReference>
<evidence type="ECO:0000256" key="3">
    <source>
        <dbReference type="ARBA" id="ARBA00022806"/>
    </source>
</evidence>
<feature type="compositionally biased region" description="Gly residues" evidence="7">
    <location>
        <begin position="453"/>
        <end position="463"/>
    </location>
</feature>
<feature type="domain" description="Helicase ATP-binding" evidence="8">
    <location>
        <begin position="37"/>
        <end position="260"/>
    </location>
</feature>
<proteinExistence type="inferred from homology"/>
<accession>A0A5K7XJH4</accession>
<dbReference type="InterPro" id="IPR050079">
    <property type="entry name" value="DEAD_box_RNA_helicase"/>
</dbReference>
<dbReference type="GO" id="GO:0005524">
    <property type="term" value="F:ATP binding"/>
    <property type="evidence" value="ECO:0007669"/>
    <property type="project" value="UniProtKB-KW"/>
</dbReference>
<keyword evidence="3 11" id="KW-0347">Helicase</keyword>
<dbReference type="Gene3D" id="3.40.50.300">
    <property type="entry name" value="P-loop containing nucleotide triphosphate hydrolases"/>
    <property type="match status" value="2"/>
</dbReference>
<evidence type="ECO:0000256" key="5">
    <source>
        <dbReference type="ARBA" id="ARBA00038437"/>
    </source>
</evidence>
<feature type="compositionally biased region" description="Basic residues" evidence="7">
    <location>
        <begin position="113"/>
        <end position="129"/>
    </location>
</feature>
<dbReference type="InterPro" id="IPR001650">
    <property type="entry name" value="Helicase_C-like"/>
</dbReference>
<dbReference type="CDD" id="cd18787">
    <property type="entry name" value="SF2_C_DEAD"/>
    <property type="match status" value="1"/>
</dbReference>
<keyword evidence="4" id="KW-0067">ATP-binding</keyword>
<feature type="compositionally biased region" description="Basic residues" evidence="7">
    <location>
        <begin position="557"/>
        <end position="569"/>
    </location>
</feature>
<evidence type="ECO:0000256" key="7">
    <source>
        <dbReference type="SAM" id="MobiDB-lite"/>
    </source>
</evidence>
<dbReference type="PROSITE" id="PS51195">
    <property type="entry name" value="Q_MOTIF"/>
    <property type="match status" value="1"/>
</dbReference>
<dbReference type="CDD" id="cd00268">
    <property type="entry name" value="DEADc"/>
    <property type="match status" value="1"/>
</dbReference>
<evidence type="ECO:0000313" key="11">
    <source>
        <dbReference type="EMBL" id="BBO36535.1"/>
    </source>
</evidence>
<dbReference type="PROSITE" id="PS51192">
    <property type="entry name" value="HELICASE_ATP_BIND_1"/>
    <property type="match status" value="1"/>
</dbReference>
<evidence type="ECO:0000256" key="1">
    <source>
        <dbReference type="ARBA" id="ARBA00022741"/>
    </source>
</evidence>
<reference evidence="12" key="1">
    <citation type="submission" date="2019-10" db="EMBL/GenBank/DDBJ databases">
        <title>Lacipirellula parvula gen. nov., sp. nov., representing a lineage of planctomycetes widespread in freshwater anoxic habitats, and description of the family Lacipirellulaceae.</title>
        <authorList>
            <person name="Dedysh S.N."/>
            <person name="Kulichevskaya I.S."/>
            <person name="Beletsky A.V."/>
            <person name="Rakitin A.L."/>
            <person name="Mardanov A.V."/>
            <person name="Ivanova A.A."/>
            <person name="Saltykova V.X."/>
            <person name="Rijpstra W.I.C."/>
            <person name="Sinninghe Damste J.S."/>
            <person name="Ravin N.V."/>
        </authorList>
    </citation>
    <scope>NUCLEOTIDE SEQUENCE [LARGE SCALE GENOMIC DNA]</scope>
    <source>
        <strain evidence="12">PX69</strain>
    </source>
</reference>
<dbReference type="SMART" id="SM00487">
    <property type="entry name" value="DEXDc"/>
    <property type="match status" value="1"/>
</dbReference>
<evidence type="ECO:0000256" key="4">
    <source>
        <dbReference type="ARBA" id="ARBA00022840"/>
    </source>
</evidence>
<sequence length="569" mass="61364">MNLRMVKFDSLNLGPALLRAIADKGYEIATPIQADAIPPILEGRDLIGCAQTGTGKTAAFALPTIHRILVALQKERDEAAKANGQPTDQPEAAEAPAEPQDSRRQGNRADRRAGRHQTSRRPQARRKTRALVLAPTRELVSQIAASFAVYGKHTALRHAVIYGGVGQGPQVKALQHGSDVIIATPGRLLDLMNQGHVDLSKIESLILDEADQMLDMGFIPDLKRIISKVPKQRQTLMFSATMPQAIRELAHEWLEFPVSVQTAPVATPAEKVDQTVYFVSKDGKIRLLEQWLQNTANSRTIVFSRTKHGADKIVKYLCKSKINAAAIHGNKSQNFRERTLQQFKSNRPPVLVATDIAARGLDIKEVSHVINYDIPETPETYVHRIGRTARAGATGSAISFCSAEEIRYFRGIEKLTRRRIEVGVGHEDLTFTAPPAPVDEPRPQRGGQRGRRGGPGGPGGGGNRRSRFSKSNGGGYGNNNGGGSNGAPAAGHATGNGAGGARPAGGRRFNGANGASRPKPPRPPKRRTDGRAADSEPLTLDGPAPANNKPPATGSGRRPKRRKKVTSKL</sequence>
<feature type="domain" description="DEAD-box RNA helicase Q" evidence="10">
    <location>
        <begin position="6"/>
        <end position="34"/>
    </location>
</feature>
<dbReference type="AlphaFoldDB" id="A0A5K7XJH4"/>
<evidence type="ECO:0000259" key="9">
    <source>
        <dbReference type="PROSITE" id="PS51194"/>
    </source>
</evidence>
<keyword evidence="2" id="KW-0378">Hydrolase</keyword>
<dbReference type="PANTHER" id="PTHR47959:SF13">
    <property type="entry name" value="ATP-DEPENDENT RNA HELICASE RHLE"/>
    <property type="match status" value="1"/>
</dbReference>
<dbReference type="PANTHER" id="PTHR47959">
    <property type="entry name" value="ATP-DEPENDENT RNA HELICASE RHLE-RELATED"/>
    <property type="match status" value="1"/>
</dbReference>
<comment type="similarity">
    <text evidence="5">Belongs to the DEAD box helicase family.</text>
</comment>
<name>A0A5K7XJH4_9BACT</name>
<evidence type="ECO:0000259" key="8">
    <source>
        <dbReference type="PROSITE" id="PS51192"/>
    </source>
</evidence>
<feature type="region of interest" description="Disordered" evidence="7">
    <location>
        <begin position="428"/>
        <end position="569"/>
    </location>
</feature>
<feature type="region of interest" description="Disordered" evidence="7">
    <location>
        <begin position="77"/>
        <end position="130"/>
    </location>
</feature>
<keyword evidence="12" id="KW-1185">Reference proteome</keyword>
<dbReference type="InterPro" id="IPR011545">
    <property type="entry name" value="DEAD/DEAH_box_helicase_dom"/>
</dbReference>
<dbReference type="Pfam" id="PF00270">
    <property type="entry name" value="DEAD"/>
    <property type="match status" value="1"/>
</dbReference>
<dbReference type="GO" id="GO:0005829">
    <property type="term" value="C:cytosol"/>
    <property type="evidence" value="ECO:0007669"/>
    <property type="project" value="TreeGrafter"/>
</dbReference>
<dbReference type="GO" id="GO:0003676">
    <property type="term" value="F:nucleic acid binding"/>
    <property type="evidence" value="ECO:0007669"/>
    <property type="project" value="InterPro"/>
</dbReference>
<dbReference type="GO" id="GO:0003724">
    <property type="term" value="F:RNA helicase activity"/>
    <property type="evidence" value="ECO:0007669"/>
    <property type="project" value="InterPro"/>
</dbReference>
<dbReference type="Pfam" id="PF00271">
    <property type="entry name" value="Helicase_C"/>
    <property type="match status" value="1"/>
</dbReference>
<dbReference type="KEGG" id="lpav:PLANPX_6147"/>
<dbReference type="EMBL" id="AP021861">
    <property type="protein sequence ID" value="BBO36535.1"/>
    <property type="molecule type" value="Genomic_DNA"/>
</dbReference>
<feature type="compositionally biased region" description="Low complexity" evidence="7">
    <location>
        <begin position="90"/>
        <end position="99"/>
    </location>
</feature>
<evidence type="ECO:0000256" key="6">
    <source>
        <dbReference type="PROSITE-ProRule" id="PRU00552"/>
    </source>
</evidence>
<evidence type="ECO:0000256" key="2">
    <source>
        <dbReference type="ARBA" id="ARBA00022801"/>
    </source>
</evidence>
<gene>
    <name evidence="11" type="ORF">PLANPX_6147</name>
</gene>
<organism evidence="11 12">
    <name type="scientific">Lacipirellula parvula</name>
    <dbReference type="NCBI Taxonomy" id="2650471"/>
    <lineage>
        <taxon>Bacteria</taxon>
        <taxon>Pseudomonadati</taxon>
        <taxon>Planctomycetota</taxon>
        <taxon>Planctomycetia</taxon>
        <taxon>Pirellulales</taxon>
        <taxon>Lacipirellulaceae</taxon>
        <taxon>Lacipirellula</taxon>
    </lineage>
</organism>
<evidence type="ECO:0000313" key="12">
    <source>
        <dbReference type="Proteomes" id="UP000326837"/>
    </source>
</evidence>
<dbReference type="InterPro" id="IPR014014">
    <property type="entry name" value="RNA_helicase_DEAD_Q_motif"/>
</dbReference>
<evidence type="ECO:0000259" key="10">
    <source>
        <dbReference type="PROSITE" id="PS51195"/>
    </source>
</evidence>